<keyword evidence="1" id="KW-0813">Transport</keyword>
<evidence type="ECO:0000256" key="4">
    <source>
        <dbReference type="ARBA" id="ARBA00052482"/>
    </source>
</evidence>
<dbReference type="EMBL" id="BMOK01000004">
    <property type="protein sequence ID" value="GGL49032.1"/>
    <property type="molecule type" value="Genomic_DNA"/>
</dbReference>
<dbReference type="Pfam" id="PF00005">
    <property type="entry name" value="ABC_tran"/>
    <property type="match status" value="1"/>
</dbReference>
<dbReference type="InterPro" id="IPR017871">
    <property type="entry name" value="ABC_transporter-like_CS"/>
</dbReference>
<dbReference type="GO" id="GO:0016887">
    <property type="term" value="F:ATP hydrolysis activity"/>
    <property type="evidence" value="ECO:0007669"/>
    <property type="project" value="InterPro"/>
</dbReference>
<evidence type="ECO:0000256" key="7">
    <source>
        <dbReference type="ARBA" id="ARBA00070305"/>
    </source>
</evidence>
<evidence type="ECO:0000256" key="5">
    <source>
        <dbReference type="ARBA" id="ARBA00063934"/>
    </source>
</evidence>
<proteinExistence type="predicted"/>
<dbReference type="GO" id="GO:0005524">
    <property type="term" value="F:ATP binding"/>
    <property type="evidence" value="ECO:0007669"/>
    <property type="project" value="UniProtKB-KW"/>
</dbReference>
<dbReference type="EC" id="7.6.2.9" evidence="6"/>
<evidence type="ECO:0000256" key="6">
    <source>
        <dbReference type="ARBA" id="ARBA00066388"/>
    </source>
</evidence>
<evidence type="ECO:0000256" key="1">
    <source>
        <dbReference type="ARBA" id="ARBA00022448"/>
    </source>
</evidence>
<dbReference type="Proteomes" id="UP000654670">
    <property type="component" value="Unassembled WGS sequence"/>
</dbReference>
<reference evidence="9" key="2">
    <citation type="submission" date="2020-09" db="EMBL/GenBank/DDBJ databases">
        <authorList>
            <person name="Sun Q."/>
            <person name="Ohkuma M."/>
        </authorList>
    </citation>
    <scope>NUCLEOTIDE SEQUENCE</scope>
    <source>
        <strain evidence="9">JCM 15325</strain>
    </source>
</reference>
<evidence type="ECO:0000313" key="10">
    <source>
        <dbReference type="Proteomes" id="UP000654670"/>
    </source>
</evidence>
<evidence type="ECO:0000259" key="8">
    <source>
        <dbReference type="PROSITE" id="PS50893"/>
    </source>
</evidence>
<feature type="domain" description="ABC transporter" evidence="8">
    <location>
        <begin position="4"/>
        <end position="234"/>
    </location>
</feature>
<dbReference type="SMART" id="SM00382">
    <property type="entry name" value="AAA"/>
    <property type="match status" value="1"/>
</dbReference>
<dbReference type="InterPro" id="IPR008995">
    <property type="entry name" value="Mo/tungstate-bd_C_term_dom"/>
</dbReference>
<keyword evidence="2" id="KW-0547">Nucleotide-binding</keyword>
<dbReference type="InterPro" id="IPR027417">
    <property type="entry name" value="P-loop_NTPase"/>
</dbReference>
<dbReference type="PANTHER" id="PTHR42781">
    <property type="entry name" value="SPERMIDINE/PUTRESCINE IMPORT ATP-BINDING PROTEIN POTA"/>
    <property type="match status" value="1"/>
</dbReference>
<comment type="caution">
    <text evidence="9">The sequence shown here is derived from an EMBL/GenBank/DDBJ whole genome shotgun (WGS) entry which is preliminary data.</text>
</comment>
<comment type="catalytic activity">
    <reaction evidence="4">
        <text>a quaternary ammonium(out) + ATP + H2O = a quaternary ammonium(in) + ADP + phosphate + H(+)</text>
        <dbReference type="Rhea" id="RHEA:11036"/>
        <dbReference type="ChEBI" id="CHEBI:15377"/>
        <dbReference type="ChEBI" id="CHEBI:15378"/>
        <dbReference type="ChEBI" id="CHEBI:30616"/>
        <dbReference type="ChEBI" id="CHEBI:35267"/>
        <dbReference type="ChEBI" id="CHEBI:43474"/>
        <dbReference type="ChEBI" id="CHEBI:456216"/>
        <dbReference type="EC" id="7.6.2.9"/>
    </reaction>
</comment>
<dbReference type="GO" id="GO:0043190">
    <property type="term" value="C:ATP-binding cassette (ABC) transporter complex"/>
    <property type="evidence" value="ECO:0007669"/>
    <property type="project" value="InterPro"/>
</dbReference>
<protein>
    <recommendedName>
        <fullName evidence="7">Carnitine transport ATP-binding protein OpuCA</fullName>
        <ecNumber evidence="6">7.6.2.9</ecNumber>
    </recommendedName>
</protein>
<accession>A0A917S1P4</accession>
<keyword evidence="3 9" id="KW-0067">ATP-binding</keyword>
<dbReference type="FunFam" id="3.40.50.300:FF:000425">
    <property type="entry name" value="Probable ABC transporter, ATP-binding subunit"/>
    <property type="match status" value="1"/>
</dbReference>
<evidence type="ECO:0000256" key="2">
    <source>
        <dbReference type="ARBA" id="ARBA00022741"/>
    </source>
</evidence>
<dbReference type="PANTHER" id="PTHR42781:SF4">
    <property type="entry name" value="SPERMIDINE_PUTRESCINE IMPORT ATP-BINDING PROTEIN POTA"/>
    <property type="match status" value="1"/>
</dbReference>
<dbReference type="PROSITE" id="PS00211">
    <property type="entry name" value="ABC_TRANSPORTER_1"/>
    <property type="match status" value="1"/>
</dbReference>
<dbReference type="InterPro" id="IPR003439">
    <property type="entry name" value="ABC_transporter-like_ATP-bd"/>
</dbReference>
<name>A0A917S1P4_9BACL</name>
<evidence type="ECO:0000313" key="9">
    <source>
        <dbReference type="EMBL" id="GGL49032.1"/>
    </source>
</evidence>
<organism evidence="9 10">
    <name type="scientific">Sporolactobacillus putidus</name>
    <dbReference type="NCBI Taxonomy" id="492735"/>
    <lineage>
        <taxon>Bacteria</taxon>
        <taxon>Bacillati</taxon>
        <taxon>Bacillota</taxon>
        <taxon>Bacilli</taxon>
        <taxon>Bacillales</taxon>
        <taxon>Sporolactobacillaceae</taxon>
        <taxon>Sporolactobacillus</taxon>
    </lineage>
</organism>
<dbReference type="SUPFAM" id="SSF52540">
    <property type="entry name" value="P-loop containing nucleoside triphosphate hydrolases"/>
    <property type="match status" value="1"/>
</dbReference>
<reference evidence="9" key="1">
    <citation type="journal article" date="2014" name="Int. J. Syst. Evol. Microbiol.">
        <title>Complete genome sequence of Corynebacterium casei LMG S-19264T (=DSM 44701T), isolated from a smear-ripened cheese.</title>
        <authorList>
            <consortium name="US DOE Joint Genome Institute (JGI-PGF)"/>
            <person name="Walter F."/>
            <person name="Albersmeier A."/>
            <person name="Kalinowski J."/>
            <person name="Ruckert C."/>
        </authorList>
    </citation>
    <scope>NUCLEOTIDE SEQUENCE</scope>
    <source>
        <strain evidence="9">JCM 15325</strain>
    </source>
</reference>
<dbReference type="SUPFAM" id="SSF50331">
    <property type="entry name" value="MOP-like"/>
    <property type="match status" value="1"/>
</dbReference>
<dbReference type="RefSeq" id="WP_188802138.1">
    <property type="nucleotide sequence ID" value="NZ_BMOK01000004.1"/>
</dbReference>
<dbReference type="Gene3D" id="3.40.50.300">
    <property type="entry name" value="P-loop containing nucleotide triphosphate hydrolases"/>
    <property type="match status" value="1"/>
</dbReference>
<sequence length="337" mass="37186">MSYLTINDLSLALGGRKILHHLNLNIEKGELVTLLGPSGCGKSTLLRAITGLIPVENGRIVIDGHDVTRVSPKKREIGMVFQSYALFPNLSVFDNVAFGLKMKKLGKSMIQEKVIRSLDMMGMKEKADAYPYELSGGQQQRVALARSLVVEPKVMLLDEPLSALDAQIRQQLRTELRALQKKLGMTMIFVTHDQAEAMYISDRIYVMNQGTISQFGEPEQLYTHPDNEFVARFIGNYNVLSGKQVRSLLGETNFEAGNGSYALRPEAVRTAPGTKSIEINGTVTDVNILGNIVRYAVKAQDVILYVEQINDSPDHAGIGENKTLFVDGEDMISLGKA</sequence>
<gene>
    <name evidence="9" type="primary">afuC</name>
    <name evidence="9" type="ORF">GCM10007968_11490</name>
</gene>
<dbReference type="InterPro" id="IPR013611">
    <property type="entry name" value="Transp-assoc_OB_typ2"/>
</dbReference>
<dbReference type="PROSITE" id="PS50893">
    <property type="entry name" value="ABC_TRANSPORTER_2"/>
    <property type="match status" value="1"/>
</dbReference>
<dbReference type="Gene3D" id="2.40.50.100">
    <property type="match status" value="1"/>
</dbReference>
<comment type="subunit">
    <text evidence="5">The complex is composed of two ATP-binding proteins (OpuCA), two transmembrane proteins (OpuCB and OpuCD) and a solute-binding protein (OpuCC).</text>
</comment>
<dbReference type="AlphaFoldDB" id="A0A917S1P4"/>
<dbReference type="InterPro" id="IPR050093">
    <property type="entry name" value="ABC_SmlMolc_Importer"/>
</dbReference>
<dbReference type="InterPro" id="IPR003593">
    <property type="entry name" value="AAA+_ATPase"/>
</dbReference>
<dbReference type="GO" id="GO:0015418">
    <property type="term" value="F:ABC-type quaternary ammonium compound transporting activity"/>
    <property type="evidence" value="ECO:0007669"/>
    <property type="project" value="UniProtKB-EC"/>
</dbReference>
<keyword evidence="10" id="KW-1185">Reference proteome</keyword>
<dbReference type="Pfam" id="PF08402">
    <property type="entry name" value="TOBE_2"/>
    <property type="match status" value="1"/>
</dbReference>
<evidence type="ECO:0000256" key="3">
    <source>
        <dbReference type="ARBA" id="ARBA00022840"/>
    </source>
</evidence>